<name>A0AAE1LKZ3_9NEOP</name>
<keyword evidence="6" id="KW-0963">Cytoplasm</keyword>
<keyword evidence="10" id="KW-0966">Cell projection</keyword>
<evidence type="ECO:0000256" key="10">
    <source>
        <dbReference type="ARBA" id="ARBA00023273"/>
    </source>
</evidence>
<dbReference type="GO" id="GO:0034454">
    <property type="term" value="P:microtubule anchoring at centrosome"/>
    <property type="evidence" value="ECO:0007669"/>
    <property type="project" value="TreeGrafter"/>
</dbReference>
<comment type="caution">
    <text evidence="12">The sequence shown here is derived from an EMBL/GenBank/DDBJ whole genome shotgun (WGS) entry which is preliminary data.</text>
</comment>
<accession>A0AAE1LKZ3</accession>
<dbReference type="Pfam" id="PF14933">
    <property type="entry name" value="CEP19"/>
    <property type="match status" value="1"/>
</dbReference>
<evidence type="ECO:0000313" key="12">
    <source>
        <dbReference type="EMBL" id="KAK3921907.1"/>
    </source>
</evidence>
<reference evidence="12" key="1">
    <citation type="submission" date="2021-07" db="EMBL/GenBank/DDBJ databases">
        <authorList>
            <person name="Catto M.A."/>
            <person name="Jacobson A."/>
            <person name="Kennedy G."/>
            <person name="Labadie P."/>
            <person name="Hunt B.G."/>
            <person name="Srinivasan R."/>
        </authorList>
    </citation>
    <scope>NUCLEOTIDE SEQUENCE</scope>
    <source>
        <strain evidence="12">PL_HMW_Pooled</strain>
        <tissue evidence="12">Head</tissue>
    </source>
</reference>
<dbReference type="PANTHER" id="PTHR31539">
    <property type="entry name" value="CENTROSOMAL PROTEIN OF 19K CEP19"/>
    <property type="match status" value="1"/>
</dbReference>
<protein>
    <recommendedName>
        <fullName evidence="5">Centrosomal protein of 19 kDa</fullName>
    </recommendedName>
</protein>
<evidence type="ECO:0000256" key="1">
    <source>
        <dbReference type="ARBA" id="ARBA00004114"/>
    </source>
</evidence>
<dbReference type="GO" id="GO:0036064">
    <property type="term" value="C:ciliary basal body"/>
    <property type="evidence" value="ECO:0007669"/>
    <property type="project" value="TreeGrafter"/>
</dbReference>
<evidence type="ECO:0000256" key="4">
    <source>
        <dbReference type="ARBA" id="ARBA00009371"/>
    </source>
</evidence>
<keyword evidence="8" id="KW-0969">Cilium</keyword>
<gene>
    <name evidence="12" type="ORF">KUF71_011083</name>
</gene>
<keyword evidence="9" id="KW-0206">Cytoskeleton</keyword>
<evidence type="ECO:0000256" key="8">
    <source>
        <dbReference type="ARBA" id="ARBA00023069"/>
    </source>
</evidence>
<reference evidence="12" key="2">
    <citation type="journal article" date="2023" name="BMC Genomics">
        <title>Pest status, molecular evolution, and epigenetic factors derived from the genome assembly of Frankliniella fusca, a thysanopteran phytovirus vector.</title>
        <authorList>
            <person name="Catto M.A."/>
            <person name="Labadie P.E."/>
            <person name="Jacobson A.L."/>
            <person name="Kennedy G.G."/>
            <person name="Srinivasan R."/>
            <person name="Hunt B.G."/>
        </authorList>
    </citation>
    <scope>NUCLEOTIDE SEQUENCE</scope>
    <source>
        <strain evidence="12">PL_HMW_Pooled</strain>
    </source>
</reference>
<dbReference type="GO" id="GO:0005814">
    <property type="term" value="C:centriole"/>
    <property type="evidence" value="ECO:0007669"/>
    <property type="project" value="UniProtKB-SubCell"/>
</dbReference>
<dbReference type="Proteomes" id="UP001219518">
    <property type="component" value="Unassembled WGS sequence"/>
</dbReference>
<dbReference type="AlphaFoldDB" id="A0AAE1LKZ3"/>
<evidence type="ECO:0000256" key="6">
    <source>
        <dbReference type="ARBA" id="ARBA00022490"/>
    </source>
</evidence>
<comment type="similarity">
    <text evidence="4">Belongs to the CEP19 family.</text>
</comment>
<proteinExistence type="inferred from homology"/>
<feature type="region of interest" description="Disordered" evidence="11">
    <location>
        <begin position="148"/>
        <end position="172"/>
    </location>
</feature>
<dbReference type="GO" id="GO:0097712">
    <property type="term" value="P:vesicle targeting, trans-Golgi to periciliary membrane compartment"/>
    <property type="evidence" value="ECO:0007669"/>
    <property type="project" value="TreeGrafter"/>
</dbReference>
<dbReference type="EMBL" id="JAHWGI010001056">
    <property type="protein sequence ID" value="KAK3921907.1"/>
    <property type="molecule type" value="Genomic_DNA"/>
</dbReference>
<evidence type="ECO:0000256" key="3">
    <source>
        <dbReference type="ARBA" id="ARBA00004186"/>
    </source>
</evidence>
<evidence type="ECO:0000256" key="5">
    <source>
        <dbReference type="ARBA" id="ARBA00022015"/>
    </source>
</evidence>
<keyword evidence="13" id="KW-1185">Reference proteome</keyword>
<sequence length="172" mass="20018">MSSNKTMRKLGVQFDPPSLILFYHNKNMRLHRRVMPVRNFNTGSNVNFCASQLQLRHEEHLSSVPLITIEKMLRILQEHLKGKPLKTILETVSLEYVVNPEEDLNKLSEEQLHRKKMIMDASFIANQLQPTDPDFEYDRQVDFEENKIESGWDLENDVKGDGTADDGDDFWG</sequence>
<keyword evidence="7" id="KW-0970">Cilium biogenesis/degradation</keyword>
<evidence type="ECO:0000256" key="2">
    <source>
        <dbReference type="ARBA" id="ARBA00004120"/>
    </source>
</evidence>
<feature type="compositionally biased region" description="Acidic residues" evidence="11">
    <location>
        <begin position="163"/>
        <end position="172"/>
    </location>
</feature>
<comment type="subcellular location">
    <subcellularLocation>
        <location evidence="2">Cytoplasm</location>
        <location evidence="2">Cytoskeleton</location>
        <location evidence="2">Cilium basal body</location>
    </subcellularLocation>
    <subcellularLocation>
        <location evidence="1">Cytoplasm</location>
        <location evidence="1">Cytoskeleton</location>
        <location evidence="1">Microtubule organizing center</location>
        <location evidence="1">Centrosome</location>
        <location evidence="1">Centriole</location>
    </subcellularLocation>
    <subcellularLocation>
        <location evidence="3">Cytoplasm</location>
        <location evidence="3">Cytoskeleton</location>
        <location evidence="3">Spindle</location>
    </subcellularLocation>
</comment>
<dbReference type="GO" id="GO:0000922">
    <property type="term" value="C:spindle pole"/>
    <property type="evidence" value="ECO:0007669"/>
    <property type="project" value="TreeGrafter"/>
</dbReference>
<evidence type="ECO:0000313" key="13">
    <source>
        <dbReference type="Proteomes" id="UP001219518"/>
    </source>
</evidence>
<evidence type="ECO:0000256" key="7">
    <source>
        <dbReference type="ARBA" id="ARBA00022794"/>
    </source>
</evidence>
<evidence type="ECO:0000256" key="11">
    <source>
        <dbReference type="SAM" id="MobiDB-lite"/>
    </source>
</evidence>
<feature type="compositionally biased region" description="Basic and acidic residues" evidence="11">
    <location>
        <begin position="148"/>
        <end position="162"/>
    </location>
</feature>
<organism evidence="12 13">
    <name type="scientific">Frankliniella fusca</name>
    <dbReference type="NCBI Taxonomy" id="407009"/>
    <lineage>
        <taxon>Eukaryota</taxon>
        <taxon>Metazoa</taxon>
        <taxon>Ecdysozoa</taxon>
        <taxon>Arthropoda</taxon>
        <taxon>Hexapoda</taxon>
        <taxon>Insecta</taxon>
        <taxon>Pterygota</taxon>
        <taxon>Neoptera</taxon>
        <taxon>Paraneoptera</taxon>
        <taxon>Thysanoptera</taxon>
        <taxon>Terebrantia</taxon>
        <taxon>Thripoidea</taxon>
        <taxon>Thripidae</taxon>
        <taxon>Frankliniella</taxon>
    </lineage>
</organism>
<dbReference type="InterPro" id="IPR029412">
    <property type="entry name" value="CEP19"/>
</dbReference>
<dbReference type="PANTHER" id="PTHR31539:SF1">
    <property type="entry name" value="CENTROSOMAL PROTEIN OF 19 KDA"/>
    <property type="match status" value="1"/>
</dbReference>
<evidence type="ECO:0000256" key="9">
    <source>
        <dbReference type="ARBA" id="ARBA00023212"/>
    </source>
</evidence>
<dbReference type="GO" id="GO:0005813">
    <property type="term" value="C:centrosome"/>
    <property type="evidence" value="ECO:0007669"/>
    <property type="project" value="TreeGrafter"/>
</dbReference>